<dbReference type="OrthoDB" id="3828522at2"/>
<protein>
    <submittedName>
        <fullName evidence="4">Uncharacterized protein</fullName>
    </submittedName>
</protein>
<sequence length="257" mass="25885">MKRDSFVGGLLTATLATGLLLVGSTSASAQNTGPAPAQLSTGSTDLKRHATTVRPPVLSKARVTCGDVGAGVVAKLRNPNTTVQHYMVGAGDDNYVVTVAAHGTELVEFGCLPNGTYMLRVQNADGDFVAQTRVRVQCDATPPTGTPTATPTGTPTGTPTATPTGTPTGTPTSTPTASPSETPTTSPTTGTSSATTAVPSTPVGVPTAVEAGLPGPAAQDDSNHRRTIVAAGLLAAVAIMIGLASLLIRRRRGLHQL</sequence>
<name>A0A4R6KF89_9ACTN</name>
<keyword evidence="2" id="KW-0812">Transmembrane</keyword>
<keyword evidence="2" id="KW-0472">Membrane</keyword>
<evidence type="ECO:0000256" key="3">
    <source>
        <dbReference type="SAM" id="SignalP"/>
    </source>
</evidence>
<evidence type="ECO:0000256" key="2">
    <source>
        <dbReference type="SAM" id="Phobius"/>
    </source>
</evidence>
<feature type="signal peptide" evidence="3">
    <location>
        <begin position="1"/>
        <end position="29"/>
    </location>
</feature>
<dbReference type="AlphaFoldDB" id="A0A4R6KF89"/>
<dbReference type="RefSeq" id="WP_133801914.1">
    <property type="nucleotide sequence ID" value="NZ_SNWQ01000010.1"/>
</dbReference>
<proteinExistence type="predicted"/>
<feature type="transmembrane region" description="Helical" evidence="2">
    <location>
        <begin position="228"/>
        <end position="248"/>
    </location>
</feature>
<evidence type="ECO:0000313" key="4">
    <source>
        <dbReference type="EMBL" id="TDO46756.1"/>
    </source>
</evidence>
<accession>A0A4R6KF89</accession>
<dbReference type="Proteomes" id="UP000295388">
    <property type="component" value="Unassembled WGS sequence"/>
</dbReference>
<feature type="chain" id="PRO_5020409555" evidence="3">
    <location>
        <begin position="30"/>
        <end position="257"/>
    </location>
</feature>
<gene>
    <name evidence="4" type="ORF">EV643_110139</name>
</gene>
<keyword evidence="5" id="KW-1185">Reference proteome</keyword>
<dbReference type="EMBL" id="SNWQ01000010">
    <property type="protein sequence ID" value="TDO46756.1"/>
    <property type="molecule type" value="Genomic_DNA"/>
</dbReference>
<comment type="caution">
    <text evidence="4">The sequence shown here is derived from an EMBL/GenBank/DDBJ whole genome shotgun (WGS) entry which is preliminary data.</text>
</comment>
<keyword evidence="3" id="KW-0732">Signal</keyword>
<feature type="compositionally biased region" description="Low complexity" evidence="1">
    <location>
        <begin position="140"/>
        <end position="202"/>
    </location>
</feature>
<organism evidence="4 5">
    <name type="scientific">Kribbella caucasensis</name>
    <dbReference type="NCBI Taxonomy" id="2512215"/>
    <lineage>
        <taxon>Bacteria</taxon>
        <taxon>Bacillati</taxon>
        <taxon>Actinomycetota</taxon>
        <taxon>Actinomycetes</taxon>
        <taxon>Propionibacteriales</taxon>
        <taxon>Kribbellaceae</taxon>
        <taxon>Kribbella</taxon>
    </lineage>
</organism>
<feature type="region of interest" description="Disordered" evidence="1">
    <location>
        <begin position="139"/>
        <end position="222"/>
    </location>
</feature>
<keyword evidence="2" id="KW-1133">Transmembrane helix</keyword>
<reference evidence="4 5" key="1">
    <citation type="submission" date="2019-03" db="EMBL/GenBank/DDBJ databases">
        <title>Genomic Encyclopedia of Type Strains, Phase III (KMG-III): the genomes of soil and plant-associated and newly described type strains.</title>
        <authorList>
            <person name="Whitman W."/>
        </authorList>
    </citation>
    <scope>NUCLEOTIDE SEQUENCE [LARGE SCALE GENOMIC DNA]</scope>
    <source>
        <strain evidence="4 5">VKM Ac-2527</strain>
    </source>
</reference>
<evidence type="ECO:0000313" key="5">
    <source>
        <dbReference type="Proteomes" id="UP000295388"/>
    </source>
</evidence>
<evidence type="ECO:0000256" key="1">
    <source>
        <dbReference type="SAM" id="MobiDB-lite"/>
    </source>
</evidence>